<dbReference type="Gene3D" id="3.40.50.1820">
    <property type="entry name" value="alpha/beta hydrolase"/>
    <property type="match status" value="1"/>
</dbReference>
<dbReference type="SUPFAM" id="SSF53474">
    <property type="entry name" value="alpha/beta-Hydrolases"/>
    <property type="match status" value="1"/>
</dbReference>
<dbReference type="EMBL" id="WOCD01000005">
    <property type="protein sequence ID" value="MUH73461.1"/>
    <property type="molecule type" value="Genomic_DNA"/>
</dbReference>
<keyword evidence="1" id="KW-0719">Serine esterase</keyword>
<reference evidence="6 7" key="1">
    <citation type="submission" date="2019-11" db="EMBL/GenBank/DDBJ databases">
        <title>P. haliotis isolates from Z. marina roots.</title>
        <authorList>
            <person name="Cohen M."/>
            <person name="Jospin G."/>
            <person name="Eisen J.A."/>
            <person name="Coil D.A."/>
        </authorList>
    </citation>
    <scope>NUCLEOTIDE SEQUENCE [LARGE SCALE GENOMIC DNA]</scope>
    <source>
        <strain evidence="6 7">UCD-MCMsp1aY</strain>
    </source>
</reference>
<evidence type="ECO:0000256" key="1">
    <source>
        <dbReference type="ARBA" id="ARBA00022487"/>
    </source>
</evidence>
<evidence type="ECO:0000259" key="5">
    <source>
        <dbReference type="Pfam" id="PF12697"/>
    </source>
</evidence>
<evidence type="ECO:0000256" key="4">
    <source>
        <dbReference type="ARBA" id="ARBA00022801"/>
    </source>
</evidence>
<dbReference type="RefSeq" id="WP_155696751.1">
    <property type="nucleotide sequence ID" value="NZ_WOCD01000005.1"/>
</dbReference>
<dbReference type="InterPro" id="IPR000073">
    <property type="entry name" value="AB_hydrolase_1"/>
</dbReference>
<name>A0A6N8FGS6_9GAMM</name>
<keyword evidence="4 6" id="KW-0378">Hydrolase</keyword>
<proteinExistence type="predicted"/>
<dbReference type="GO" id="GO:0016020">
    <property type="term" value="C:membrane"/>
    <property type="evidence" value="ECO:0007669"/>
    <property type="project" value="TreeGrafter"/>
</dbReference>
<evidence type="ECO:0000256" key="2">
    <source>
        <dbReference type="ARBA" id="ARBA00022490"/>
    </source>
</evidence>
<evidence type="ECO:0000313" key="6">
    <source>
        <dbReference type="EMBL" id="MUH73461.1"/>
    </source>
</evidence>
<accession>A0A6N8FGS6</accession>
<evidence type="ECO:0000256" key="3">
    <source>
        <dbReference type="ARBA" id="ARBA00022756"/>
    </source>
</evidence>
<feature type="domain" description="AB hydrolase-1" evidence="5">
    <location>
        <begin position="6"/>
        <end position="239"/>
    </location>
</feature>
<dbReference type="Proteomes" id="UP000439994">
    <property type="component" value="Unassembled WGS sequence"/>
</dbReference>
<dbReference type="InterPro" id="IPR050266">
    <property type="entry name" value="AB_hydrolase_sf"/>
</dbReference>
<keyword evidence="7" id="KW-1185">Reference proteome</keyword>
<evidence type="ECO:0000313" key="7">
    <source>
        <dbReference type="Proteomes" id="UP000439994"/>
    </source>
</evidence>
<dbReference type="PANTHER" id="PTHR43798:SF31">
    <property type="entry name" value="AB HYDROLASE SUPERFAMILY PROTEIN YCLE"/>
    <property type="match status" value="1"/>
</dbReference>
<gene>
    <name evidence="6" type="primary">bioH</name>
    <name evidence="6" type="ORF">GNP35_13795</name>
</gene>
<sequence length="245" mass="27263">MNDAPIILIHGWGMNKQIWNGVLDSLSPELLDRVTVVDMPGYGNNTETLERYDIDELAGWLKSIVKQPSHIVGWSLGGLLAIKFAQQYPDLTVGVGLVASTPKFMEEGDWLGIKPNVLAMFSKQLLVDHKDTVKRFLKIQALGSESMRADLKQIQEWVFSVPDPKIEALDAGLTMLQNVDLREEFSSLTVPVNALLGRLDSLVPNSVEHKLIDLLPGAKITVMPGVSHAPFISKKEQFIKWLQIL</sequence>
<dbReference type="AlphaFoldDB" id="A0A6N8FGS6"/>
<keyword evidence="2" id="KW-0963">Cytoplasm</keyword>
<dbReference type="NCBIfam" id="TIGR01738">
    <property type="entry name" value="bioH"/>
    <property type="match status" value="1"/>
</dbReference>
<dbReference type="OrthoDB" id="9780744at2"/>
<dbReference type="GO" id="GO:0009102">
    <property type="term" value="P:biotin biosynthetic process"/>
    <property type="evidence" value="ECO:0007669"/>
    <property type="project" value="UniProtKB-KW"/>
</dbReference>
<protein>
    <submittedName>
        <fullName evidence="6">Pimeloyl-ACP methyl ester esterase BioH</fullName>
        <ecNumber evidence="6">3.1.1.85</ecNumber>
    </submittedName>
</protein>
<dbReference type="GO" id="GO:0090499">
    <property type="term" value="F:pimelyl-[acyl-carrier protein] methyl ester esterase activity"/>
    <property type="evidence" value="ECO:0007669"/>
    <property type="project" value="UniProtKB-EC"/>
</dbReference>
<dbReference type="PANTHER" id="PTHR43798">
    <property type="entry name" value="MONOACYLGLYCEROL LIPASE"/>
    <property type="match status" value="1"/>
</dbReference>
<dbReference type="InterPro" id="IPR029058">
    <property type="entry name" value="AB_hydrolase_fold"/>
</dbReference>
<dbReference type="Pfam" id="PF12697">
    <property type="entry name" value="Abhydrolase_6"/>
    <property type="match status" value="1"/>
</dbReference>
<keyword evidence="3" id="KW-0093">Biotin biosynthesis</keyword>
<organism evidence="6 7">
    <name type="scientific">Psychrosphaera haliotis</name>
    <dbReference type="NCBI Taxonomy" id="555083"/>
    <lineage>
        <taxon>Bacteria</taxon>
        <taxon>Pseudomonadati</taxon>
        <taxon>Pseudomonadota</taxon>
        <taxon>Gammaproteobacteria</taxon>
        <taxon>Alteromonadales</taxon>
        <taxon>Pseudoalteromonadaceae</taxon>
        <taxon>Psychrosphaera</taxon>
    </lineage>
</organism>
<comment type="caution">
    <text evidence="6">The sequence shown here is derived from an EMBL/GenBank/DDBJ whole genome shotgun (WGS) entry which is preliminary data.</text>
</comment>
<dbReference type="EC" id="3.1.1.85" evidence="6"/>
<dbReference type="InterPro" id="IPR010076">
    <property type="entry name" value="BioH"/>
</dbReference>